<feature type="transmembrane region" description="Helical" evidence="1">
    <location>
        <begin position="5"/>
        <end position="23"/>
    </location>
</feature>
<protein>
    <submittedName>
        <fullName evidence="2">Uncharacterized protein</fullName>
    </submittedName>
</protein>
<keyword evidence="1" id="KW-1133">Transmembrane helix</keyword>
<reference evidence="2" key="1">
    <citation type="submission" date="2019-01" db="EMBL/GenBank/DDBJ databases">
        <authorList>
            <person name="Hylling O."/>
            <person name="Carstens A.B."/>
            <person name="Hansen L.H."/>
        </authorList>
    </citation>
    <scope>NUCLEOTIDE SEQUENCE [LARGE SCALE GENOMIC DNA]</scope>
</reference>
<dbReference type="Proteomes" id="UP000293575">
    <property type="component" value="Segment"/>
</dbReference>
<keyword evidence="1" id="KW-0812">Transmembrane</keyword>
<keyword evidence="3" id="KW-1185">Reference proteome</keyword>
<name>A0A481W6I4_9CAUD</name>
<evidence type="ECO:0000313" key="3">
    <source>
        <dbReference type="Proteomes" id="UP000293575"/>
    </source>
</evidence>
<feature type="transmembrane region" description="Helical" evidence="1">
    <location>
        <begin position="29"/>
        <end position="47"/>
    </location>
</feature>
<dbReference type="RefSeq" id="YP_009820417.1">
    <property type="nucleotide sequence ID" value="NC_048166.1"/>
</dbReference>
<organism evidence="2 3">
    <name type="scientific">Pseudomonas phage Lana</name>
    <dbReference type="NCBI Taxonomy" id="2530172"/>
    <lineage>
        <taxon>Viruses</taxon>
        <taxon>Duplodnaviria</taxon>
        <taxon>Heunggongvirae</taxon>
        <taxon>Uroviricota</taxon>
        <taxon>Caudoviricetes</taxon>
        <taxon>Lanavirus</taxon>
        <taxon>Lanavirus lana</taxon>
    </lineage>
</organism>
<dbReference type="GeneID" id="55011853"/>
<dbReference type="EMBL" id="MK473373">
    <property type="protein sequence ID" value="QBJ04487.1"/>
    <property type="molecule type" value="Genomic_DNA"/>
</dbReference>
<keyword evidence="1" id="KW-0472">Membrane</keyword>
<evidence type="ECO:0000256" key="1">
    <source>
        <dbReference type="SAM" id="Phobius"/>
    </source>
</evidence>
<evidence type="ECO:0000313" key="2">
    <source>
        <dbReference type="EMBL" id="QBJ04487.1"/>
    </source>
</evidence>
<sequence length="55" mass="6428">MPRILWLFSTCAFIAFVCLVYLATKVPSLFVLVGLVAIFWIVLSWKIRRIIKKRS</sequence>
<proteinExistence type="predicted"/>
<dbReference type="KEGG" id="vg:55011853"/>
<accession>A0A481W6I4</accession>